<dbReference type="EMBL" id="MHKL01000036">
    <property type="protein sequence ID" value="OGY88863.1"/>
    <property type="molecule type" value="Genomic_DNA"/>
</dbReference>
<dbReference type="PANTHER" id="PTHR20982">
    <property type="entry name" value="RIBOSOME RECYCLING FACTOR"/>
    <property type="match status" value="1"/>
</dbReference>
<feature type="domain" description="Ribosome recycling factor" evidence="5">
    <location>
        <begin position="19"/>
        <end position="182"/>
    </location>
</feature>
<keyword evidence="2 3" id="KW-0648">Protein biosynthesis</keyword>
<comment type="function">
    <text evidence="3">Responsible for the release of ribosomes from messenger RNA at the termination of protein biosynthesis. May increase the efficiency of translation by recycling ribosomes from one round of translation to another.</text>
</comment>
<dbReference type="Proteomes" id="UP000178849">
    <property type="component" value="Unassembled WGS sequence"/>
</dbReference>
<sequence>MSDFINSVKPNFEKVLEFLKKELGGLRVGRAAPSLVENIRVDSYGASTPLIHLASVTAPDPKTIMVQPWDKNLLKEIEKALSQANLGGSPTVRNDVVMINIAPLTEEVRQEIVKKLNQKLEEARVSLRGQREKIREQVMAQEKSREISEDDKFKRLEELDNLVKDYNEKIKELGKKKEEEIMTV</sequence>
<reference evidence="6 7" key="1">
    <citation type="journal article" date="2016" name="Nat. Commun.">
        <title>Thousands of microbial genomes shed light on interconnected biogeochemical processes in an aquifer system.</title>
        <authorList>
            <person name="Anantharaman K."/>
            <person name="Brown C.T."/>
            <person name="Hug L.A."/>
            <person name="Sharon I."/>
            <person name="Castelle C.J."/>
            <person name="Probst A.J."/>
            <person name="Thomas B.C."/>
            <person name="Singh A."/>
            <person name="Wilkins M.J."/>
            <person name="Karaoz U."/>
            <person name="Brodie E.L."/>
            <person name="Williams K.H."/>
            <person name="Hubbard S.S."/>
            <person name="Banfield J.F."/>
        </authorList>
    </citation>
    <scope>NUCLEOTIDE SEQUENCE [LARGE SCALE GENOMIC DNA]</scope>
</reference>
<keyword evidence="3" id="KW-0963">Cytoplasm</keyword>
<dbReference type="AlphaFoldDB" id="A0A1G2BI28"/>
<dbReference type="Gene3D" id="3.30.1360.40">
    <property type="match status" value="1"/>
</dbReference>
<gene>
    <name evidence="3" type="primary">frr</name>
    <name evidence="6" type="ORF">A2927_02600</name>
</gene>
<dbReference type="SUPFAM" id="SSF55194">
    <property type="entry name" value="Ribosome recycling factor, RRF"/>
    <property type="match status" value="1"/>
</dbReference>
<dbReference type="STRING" id="1798550.A2927_02600"/>
<dbReference type="NCBIfam" id="TIGR00496">
    <property type="entry name" value="frr"/>
    <property type="match status" value="1"/>
</dbReference>
<accession>A0A1G2BI28</accession>
<evidence type="ECO:0000256" key="3">
    <source>
        <dbReference type="HAMAP-Rule" id="MF_00040"/>
    </source>
</evidence>
<dbReference type="GO" id="GO:0005737">
    <property type="term" value="C:cytoplasm"/>
    <property type="evidence" value="ECO:0007669"/>
    <property type="project" value="UniProtKB-SubCell"/>
</dbReference>
<comment type="caution">
    <text evidence="6">The sequence shown here is derived from an EMBL/GenBank/DDBJ whole genome shotgun (WGS) entry which is preliminary data.</text>
</comment>
<dbReference type="HAMAP" id="MF_00040">
    <property type="entry name" value="RRF"/>
    <property type="match status" value="1"/>
</dbReference>
<dbReference type="GO" id="GO:0006415">
    <property type="term" value="P:translational termination"/>
    <property type="evidence" value="ECO:0007669"/>
    <property type="project" value="UniProtKB-UniRule"/>
</dbReference>
<dbReference type="InterPro" id="IPR023584">
    <property type="entry name" value="Ribosome_recyc_fac_dom"/>
</dbReference>
<evidence type="ECO:0000313" key="7">
    <source>
        <dbReference type="Proteomes" id="UP000178849"/>
    </source>
</evidence>
<evidence type="ECO:0000313" key="6">
    <source>
        <dbReference type="EMBL" id="OGY88863.1"/>
    </source>
</evidence>
<keyword evidence="4" id="KW-0175">Coiled coil</keyword>
<evidence type="ECO:0000256" key="2">
    <source>
        <dbReference type="ARBA" id="ARBA00022917"/>
    </source>
</evidence>
<dbReference type="InterPro" id="IPR036191">
    <property type="entry name" value="RRF_sf"/>
</dbReference>
<organism evidence="6 7">
    <name type="scientific">Candidatus Komeilibacteria bacterium RIFCSPLOWO2_01_FULL_45_10</name>
    <dbReference type="NCBI Taxonomy" id="1798550"/>
    <lineage>
        <taxon>Bacteria</taxon>
        <taxon>Candidatus Komeiliibacteriota</taxon>
    </lineage>
</organism>
<dbReference type="Gene3D" id="1.10.132.20">
    <property type="entry name" value="Ribosome-recycling factor"/>
    <property type="match status" value="1"/>
</dbReference>
<proteinExistence type="inferred from homology"/>
<dbReference type="GO" id="GO:0043023">
    <property type="term" value="F:ribosomal large subunit binding"/>
    <property type="evidence" value="ECO:0007669"/>
    <property type="project" value="TreeGrafter"/>
</dbReference>
<protein>
    <recommendedName>
        <fullName evidence="3">Ribosome-recycling factor</fullName>
        <shortName evidence="3">RRF</shortName>
    </recommendedName>
    <alternativeName>
        <fullName evidence="3">Ribosome-releasing factor</fullName>
    </alternativeName>
</protein>
<evidence type="ECO:0000256" key="1">
    <source>
        <dbReference type="ARBA" id="ARBA00005912"/>
    </source>
</evidence>
<dbReference type="PANTHER" id="PTHR20982:SF3">
    <property type="entry name" value="MITOCHONDRIAL RIBOSOME RECYCLING FACTOR PSEUDO 1"/>
    <property type="match status" value="1"/>
</dbReference>
<dbReference type="InterPro" id="IPR002661">
    <property type="entry name" value="Ribosome_recyc_fac"/>
</dbReference>
<dbReference type="Pfam" id="PF01765">
    <property type="entry name" value="RRF"/>
    <property type="match status" value="1"/>
</dbReference>
<evidence type="ECO:0000256" key="4">
    <source>
        <dbReference type="SAM" id="Coils"/>
    </source>
</evidence>
<name>A0A1G2BI28_9BACT</name>
<evidence type="ECO:0000259" key="5">
    <source>
        <dbReference type="Pfam" id="PF01765"/>
    </source>
</evidence>
<comment type="subcellular location">
    <subcellularLocation>
        <location evidence="3">Cytoplasm</location>
    </subcellularLocation>
</comment>
<feature type="coiled-coil region" evidence="4">
    <location>
        <begin position="113"/>
        <end position="183"/>
    </location>
</feature>
<dbReference type="FunFam" id="3.30.1360.40:FF:000001">
    <property type="entry name" value="Ribosome-recycling factor"/>
    <property type="match status" value="1"/>
</dbReference>
<comment type="similarity">
    <text evidence="1 3">Belongs to the RRF family.</text>
</comment>